<evidence type="ECO:0000313" key="2">
    <source>
        <dbReference type="EMBL" id="EPB71658.1"/>
    </source>
</evidence>
<dbReference type="AlphaFoldDB" id="A0A0D6LKJ1"/>
<evidence type="ECO:0000256" key="1">
    <source>
        <dbReference type="SAM" id="MobiDB-lite"/>
    </source>
</evidence>
<sequence length="205" mass="23172">MSDVRSPRTDPPPTPDGDATDDHRIPQPSLVKNHQASKLVRYKLREFSSSFGAFTLHDEMMRLLENSELFWEARRCNGRQLLWNEPDWNLGKQSMTCHDLGSIATSPAGSINSCLSHLENLRGIARVRRTGRSQPPQLFFSRSEPSKAFVFCFVLTVSAPWKSPSVTFKLVSYLEVNLTRDPICPASALHQCQKIDGCLMVRELL</sequence>
<feature type="region of interest" description="Disordered" evidence="1">
    <location>
        <begin position="1"/>
        <end position="28"/>
    </location>
</feature>
<keyword evidence="3" id="KW-1185">Reference proteome</keyword>
<reference evidence="2 3" key="1">
    <citation type="submission" date="2013-05" db="EMBL/GenBank/DDBJ databases">
        <title>Draft genome of the parasitic nematode Anyclostoma ceylanicum.</title>
        <authorList>
            <person name="Mitreva M."/>
        </authorList>
    </citation>
    <scope>NUCLEOTIDE SEQUENCE [LARGE SCALE GENOMIC DNA]</scope>
</reference>
<name>A0A0D6LKJ1_9BILA</name>
<accession>A0A0D6LKJ1</accession>
<proteinExistence type="predicted"/>
<dbReference type="EMBL" id="KE125097">
    <property type="protein sequence ID" value="EPB71658.1"/>
    <property type="molecule type" value="Genomic_DNA"/>
</dbReference>
<organism evidence="2 3">
    <name type="scientific">Ancylostoma ceylanicum</name>
    <dbReference type="NCBI Taxonomy" id="53326"/>
    <lineage>
        <taxon>Eukaryota</taxon>
        <taxon>Metazoa</taxon>
        <taxon>Ecdysozoa</taxon>
        <taxon>Nematoda</taxon>
        <taxon>Chromadorea</taxon>
        <taxon>Rhabditida</taxon>
        <taxon>Rhabditina</taxon>
        <taxon>Rhabditomorpha</taxon>
        <taxon>Strongyloidea</taxon>
        <taxon>Ancylostomatidae</taxon>
        <taxon>Ancylostomatinae</taxon>
        <taxon>Ancylostoma</taxon>
    </lineage>
</organism>
<dbReference type="Proteomes" id="UP000054495">
    <property type="component" value="Unassembled WGS sequence"/>
</dbReference>
<gene>
    <name evidence="2" type="ORF">ANCCEY_09256</name>
</gene>
<protein>
    <submittedName>
        <fullName evidence="2">Uncharacterized protein</fullName>
    </submittedName>
</protein>
<evidence type="ECO:0000313" key="3">
    <source>
        <dbReference type="Proteomes" id="UP000054495"/>
    </source>
</evidence>